<evidence type="ECO:0000256" key="6">
    <source>
        <dbReference type="PROSITE-ProRule" id="PRU01091"/>
    </source>
</evidence>
<dbReference type="PROSITE" id="PS51755">
    <property type="entry name" value="OMPR_PHOB"/>
    <property type="match status" value="1"/>
</dbReference>
<dbReference type="EMBL" id="JBHTHX010000079">
    <property type="protein sequence ID" value="MFD0883835.1"/>
    <property type="molecule type" value="Genomic_DNA"/>
</dbReference>
<dbReference type="InterPro" id="IPR016032">
    <property type="entry name" value="Sig_transdc_resp-reg_C-effctor"/>
</dbReference>
<dbReference type="Gene3D" id="3.40.50.2300">
    <property type="match status" value="1"/>
</dbReference>
<dbReference type="SUPFAM" id="SSF46894">
    <property type="entry name" value="C-terminal effector domain of the bipartite response regulators"/>
    <property type="match status" value="1"/>
</dbReference>
<dbReference type="SMART" id="SM00862">
    <property type="entry name" value="Trans_reg_C"/>
    <property type="match status" value="1"/>
</dbReference>
<dbReference type="InterPro" id="IPR036388">
    <property type="entry name" value="WH-like_DNA-bd_sf"/>
</dbReference>
<evidence type="ECO:0000256" key="3">
    <source>
        <dbReference type="ARBA" id="ARBA00023125"/>
    </source>
</evidence>
<protein>
    <submittedName>
        <fullName evidence="9">Response regulator transcription factor</fullName>
    </submittedName>
</protein>
<evidence type="ECO:0000256" key="1">
    <source>
        <dbReference type="ARBA" id="ARBA00022553"/>
    </source>
</evidence>
<dbReference type="Pfam" id="PF00486">
    <property type="entry name" value="Trans_reg_C"/>
    <property type="match status" value="1"/>
</dbReference>
<evidence type="ECO:0000259" key="7">
    <source>
        <dbReference type="PROSITE" id="PS50110"/>
    </source>
</evidence>
<organism evidence="9 10">
    <name type="scientific">Streptosporangium algeriense</name>
    <dbReference type="NCBI Taxonomy" id="1682748"/>
    <lineage>
        <taxon>Bacteria</taxon>
        <taxon>Bacillati</taxon>
        <taxon>Actinomycetota</taxon>
        <taxon>Actinomycetes</taxon>
        <taxon>Streptosporangiales</taxon>
        <taxon>Streptosporangiaceae</taxon>
        <taxon>Streptosporangium</taxon>
    </lineage>
</organism>
<dbReference type="Gene3D" id="1.10.10.10">
    <property type="entry name" value="Winged helix-like DNA-binding domain superfamily/Winged helix DNA-binding domain"/>
    <property type="match status" value="1"/>
</dbReference>
<dbReference type="PANTHER" id="PTHR48111">
    <property type="entry name" value="REGULATOR OF RPOS"/>
    <property type="match status" value="1"/>
</dbReference>
<keyword evidence="3 6" id="KW-0238">DNA-binding</keyword>
<dbReference type="InterPro" id="IPR039420">
    <property type="entry name" value="WalR-like"/>
</dbReference>
<sequence>MSARILVVEDDPTVAEVVTRYLERDGHRVECVDDGAEALRLALASPPDLLVLDLMLPRMDGLQVCRKLRERWPVPVIMLTALGEEIDRVVGLETGADDYVTKPFSPRELALRVRSVLRRARGATTPSGTGVLRDGDLTVDVGAHEVRLGDREITLTAREFDLLAHLMRNPRQAFSRSALLDQVWGWSFGDSSTVTVHVRRLREKIEPDPTAPRRIVTVWGVGYRYEPSDTS</sequence>
<accession>A0ABW3DLW8</accession>
<dbReference type="PROSITE" id="PS50110">
    <property type="entry name" value="RESPONSE_REGULATORY"/>
    <property type="match status" value="1"/>
</dbReference>
<comment type="caution">
    <text evidence="9">The sequence shown here is derived from an EMBL/GenBank/DDBJ whole genome shotgun (WGS) entry which is preliminary data.</text>
</comment>
<dbReference type="PANTHER" id="PTHR48111:SF4">
    <property type="entry name" value="DNA-BINDING DUAL TRANSCRIPTIONAL REGULATOR OMPR"/>
    <property type="match status" value="1"/>
</dbReference>
<evidence type="ECO:0000313" key="10">
    <source>
        <dbReference type="Proteomes" id="UP001597024"/>
    </source>
</evidence>
<gene>
    <name evidence="9" type="ORF">ACFQ08_04595</name>
</gene>
<keyword evidence="4" id="KW-0804">Transcription</keyword>
<dbReference type="InterPro" id="IPR001789">
    <property type="entry name" value="Sig_transdc_resp-reg_receiver"/>
</dbReference>
<dbReference type="SUPFAM" id="SSF52172">
    <property type="entry name" value="CheY-like"/>
    <property type="match status" value="1"/>
</dbReference>
<feature type="modified residue" description="4-aspartylphosphate" evidence="5">
    <location>
        <position position="53"/>
    </location>
</feature>
<evidence type="ECO:0000313" key="9">
    <source>
        <dbReference type="EMBL" id="MFD0883835.1"/>
    </source>
</evidence>
<dbReference type="InterPro" id="IPR001867">
    <property type="entry name" value="OmpR/PhoB-type_DNA-bd"/>
</dbReference>
<dbReference type="CDD" id="cd00383">
    <property type="entry name" value="trans_reg_C"/>
    <property type="match status" value="1"/>
</dbReference>
<evidence type="ECO:0000256" key="2">
    <source>
        <dbReference type="ARBA" id="ARBA00023015"/>
    </source>
</evidence>
<dbReference type="CDD" id="cd17574">
    <property type="entry name" value="REC_OmpR"/>
    <property type="match status" value="1"/>
</dbReference>
<dbReference type="Proteomes" id="UP001597024">
    <property type="component" value="Unassembled WGS sequence"/>
</dbReference>
<keyword evidence="1 5" id="KW-0597">Phosphoprotein</keyword>
<dbReference type="Pfam" id="PF00072">
    <property type="entry name" value="Response_reg"/>
    <property type="match status" value="1"/>
</dbReference>
<feature type="domain" description="Response regulatory" evidence="7">
    <location>
        <begin position="4"/>
        <end position="117"/>
    </location>
</feature>
<evidence type="ECO:0000256" key="4">
    <source>
        <dbReference type="ARBA" id="ARBA00023163"/>
    </source>
</evidence>
<dbReference type="SMART" id="SM00448">
    <property type="entry name" value="REC"/>
    <property type="match status" value="1"/>
</dbReference>
<feature type="DNA-binding region" description="OmpR/PhoB-type" evidence="6">
    <location>
        <begin position="129"/>
        <end position="227"/>
    </location>
</feature>
<evidence type="ECO:0000259" key="8">
    <source>
        <dbReference type="PROSITE" id="PS51755"/>
    </source>
</evidence>
<proteinExistence type="predicted"/>
<dbReference type="Gene3D" id="6.10.250.690">
    <property type="match status" value="1"/>
</dbReference>
<evidence type="ECO:0000256" key="5">
    <source>
        <dbReference type="PROSITE-ProRule" id="PRU00169"/>
    </source>
</evidence>
<reference evidence="10" key="1">
    <citation type="journal article" date="2019" name="Int. J. Syst. Evol. Microbiol.">
        <title>The Global Catalogue of Microorganisms (GCM) 10K type strain sequencing project: providing services to taxonomists for standard genome sequencing and annotation.</title>
        <authorList>
            <consortium name="The Broad Institute Genomics Platform"/>
            <consortium name="The Broad Institute Genome Sequencing Center for Infectious Disease"/>
            <person name="Wu L."/>
            <person name="Ma J."/>
        </authorList>
    </citation>
    <scope>NUCLEOTIDE SEQUENCE [LARGE SCALE GENOMIC DNA]</scope>
    <source>
        <strain evidence="10">CCUG 62974</strain>
    </source>
</reference>
<feature type="domain" description="OmpR/PhoB-type" evidence="8">
    <location>
        <begin position="129"/>
        <end position="227"/>
    </location>
</feature>
<name>A0ABW3DLW8_9ACTN</name>
<keyword evidence="2" id="KW-0805">Transcription regulation</keyword>
<dbReference type="InterPro" id="IPR011006">
    <property type="entry name" value="CheY-like_superfamily"/>
</dbReference>
<keyword evidence="10" id="KW-1185">Reference proteome</keyword>